<dbReference type="Proteomes" id="UP000179616">
    <property type="component" value="Unassembled WGS sequence"/>
</dbReference>
<dbReference type="AlphaFoldDB" id="A0A1S1LF14"/>
<protein>
    <recommendedName>
        <fullName evidence="3">Nucleotidyl transferase AbiEii/AbiGii toxin family protein</fullName>
    </recommendedName>
</protein>
<dbReference type="InterPro" id="IPR014942">
    <property type="entry name" value="AbiEii"/>
</dbReference>
<evidence type="ECO:0000313" key="1">
    <source>
        <dbReference type="EMBL" id="OHU31678.1"/>
    </source>
</evidence>
<comment type="caution">
    <text evidence="1">The sequence shown here is derived from an EMBL/GenBank/DDBJ whole genome shotgun (WGS) entry which is preliminary data.</text>
</comment>
<evidence type="ECO:0008006" key="3">
    <source>
        <dbReference type="Google" id="ProtNLM"/>
    </source>
</evidence>
<evidence type="ECO:0000313" key="2">
    <source>
        <dbReference type="Proteomes" id="UP000179616"/>
    </source>
</evidence>
<name>A0A1S1LF14_9MYCO</name>
<gene>
    <name evidence="1" type="ORF">BKG76_00220</name>
</gene>
<organism evidence="1 2">
    <name type="scientific">Mycobacteroides franklinii</name>
    <dbReference type="NCBI Taxonomy" id="948102"/>
    <lineage>
        <taxon>Bacteria</taxon>
        <taxon>Bacillati</taxon>
        <taxon>Actinomycetota</taxon>
        <taxon>Actinomycetes</taxon>
        <taxon>Mycobacteriales</taxon>
        <taxon>Mycobacteriaceae</taxon>
        <taxon>Mycobacteroides</taxon>
    </lineage>
</organism>
<accession>A0A1S1LF14</accession>
<sequence length="227" mass="24508">MDVDFIHTVDLAAAVRDLAGRLDHRPAPDPYRFEIASTSPIVGDHQSVKIAVYAGATEVERFSVDITRRPGVIGDVEVLRPQPVVRVDDVAELPLFVAVSLAQQVADKLCAMYETHGAAAVPSSRFRDLVDLIVISTNASDLQALAATAALDREQRRRSITIPPELPLPSYAWTAGYRKQAASISTVPQNLRTAAAAIERLAVFAGPILDGKAAGVWNPVAKRWGPR</sequence>
<reference evidence="1 2" key="1">
    <citation type="submission" date="2016-10" db="EMBL/GenBank/DDBJ databases">
        <title>Evaluation of Human, Veterinary and Environmental Mycobacterium chelonae Isolates by Core Genome Phylogenomic Analysis, Targeted Gene Comparison, and Anti-microbial Susceptibility Patterns: A Tale of Mistaken Identities.</title>
        <authorList>
            <person name="Fogelson S.B."/>
            <person name="Camus A.C."/>
            <person name="Lorenz W."/>
            <person name="Vasireddy R."/>
            <person name="Vasireddy S."/>
            <person name="Smith T."/>
            <person name="Brown-Elliott B.A."/>
            <person name="Wallace R.J.Jr."/>
            <person name="Hasan N.A."/>
            <person name="Reischl U."/>
            <person name="Sanchez S."/>
        </authorList>
    </citation>
    <scope>NUCLEOTIDE SEQUENCE [LARGE SCALE GENOMIC DNA]</scope>
    <source>
        <strain evidence="1 2">1559</strain>
    </source>
</reference>
<proteinExistence type="predicted"/>
<dbReference type="Pfam" id="PF08843">
    <property type="entry name" value="AbiEii"/>
    <property type="match status" value="1"/>
</dbReference>
<dbReference type="EMBL" id="MLIK01000003">
    <property type="protein sequence ID" value="OHU31678.1"/>
    <property type="molecule type" value="Genomic_DNA"/>
</dbReference>